<gene>
    <name evidence="2" type="primary">nfdA</name>
    <name evidence="2" type="ORF">KPC_2106</name>
</gene>
<dbReference type="InterPro" id="IPR032466">
    <property type="entry name" value="Metal_Hydrolase"/>
</dbReference>
<dbReference type="SUPFAM" id="SSF51338">
    <property type="entry name" value="Composite domain of metallo-dependent hydrolases"/>
    <property type="match status" value="1"/>
</dbReference>
<organism evidence="2 3">
    <name type="scientific">Acinetobacter stercoris</name>
    <dbReference type="NCBI Taxonomy" id="2126983"/>
    <lineage>
        <taxon>Bacteria</taxon>
        <taxon>Pseudomonadati</taxon>
        <taxon>Pseudomonadota</taxon>
        <taxon>Gammaproteobacteria</taxon>
        <taxon>Moraxellales</taxon>
        <taxon>Moraxellaceae</taxon>
        <taxon>Acinetobacter</taxon>
    </lineage>
</organism>
<dbReference type="EC" id="3.5.1.91" evidence="2"/>
<dbReference type="RefSeq" id="WP_121974377.1">
    <property type="nucleotide sequence ID" value="NZ_OOGT01000091.1"/>
</dbReference>
<name>A0A2U3MZS9_9GAMM</name>
<dbReference type="InterPro" id="IPR013108">
    <property type="entry name" value="Amidohydro_3"/>
</dbReference>
<dbReference type="Gene3D" id="3.20.20.140">
    <property type="entry name" value="Metal-dependent hydrolases"/>
    <property type="match status" value="1"/>
</dbReference>
<proteinExistence type="predicted"/>
<dbReference type="SUPFAM" id="SSF51556">
    <property type="entry name" value="Metallo-dependent hydrolases"/>
    <property type="match status" value="1"/>
</dbReference>
<dbReference type="AlphaFoldDB" id="A0A2U3MZS9"/>
<evidence type="ECO:0000259" key="1">
    <source>
        <dbReference type="Pfam" id="PF07969"/>
    </source>
</evidence>
<dbReference type="OrthoDB" id="9031471at2"/>
<dbReference type="EMBL" id="OOGT01000091">
    <property type="protein sequence ID" value="SPL70928.1"/>
    <property type="molecule type" value="Genomic_DNA"/>
</dbReference>
<keyword evidence="3" id="KW-1185">Reference proteome</keyword>
<dbReference type="InParanoid" id="A0A2U3MZS9"/>
<dbReference type="PANTHER" id="PTHR22642:SF21">
    <property type="entry name" value="PERIPLASMIC PROTEIN"/>
    <property type="match status" value="1"/>
</dbReference>
<feature type="domain" description="Amidohydrolase 3" evidence="1">
    <location>
        <begin position="51"/>
        <end position="534"/>
    </location>
</feature>
<evidence type="ECO:0000313" key="3">
    <source>
        <dbReference type="Proteomes" id="UP000245974"/>
    </source>
</evidence>
<dbReference type="Gene3D" id="3.10.310.70">
    <property type="match status" value="1"/>
</dbReference>
<protein>
    <submittedName>
        <fullName evidence="2">N-substituted formamide deformylase</fullName>
        <ecNumber evidence="2">3.5.1.91</ecNumber>
    </submittedName>
</protein>
<evidence type="ECO:0000313" key="2">
    <source>
        <dbReference type="EMBL" id="SPL70928.1"/>
    </source>
</evidence>
<dbReference type="InterPro" id="IPR033932">
    <property type="entry name" value="YtcJ-like"/>
</dbReference>
<keyword evidence="2" id="KW-0378">Hydrolase</keyword>
<reference evidence="3" key="1">
    <citation type="submission" date="2018-03" db="EMBL/GenBank/DDBJ databases">
        <authorList>
            <person name="Blom J."/>
        </authorList>
    </citation>
    <scope>NUCLEOTIDE SEQUENCE [LARGE SCALE GENOMIC DNA]</scope>
    <source>
        <strain evidence="3">KPC-SM-21</strain>
    </source>
</reference>
<dbReference type="Proteomes" id="UP000245974">
    <property type="component" value="Unassembled WGS sequence"/>
</dbReference>
<dbReference type="Pfam" id="PF07969">
    <property type="entry name" value="Amidohydro_3"/>
    <property type="match status" value="1"/>
</dbReference>
<dbReference type="PANTHER" id="PTHR22642">
    <property type="entry name" value="IMIDAZOLONEPROPIONASE"/>
    <property type="match status" value="1"/>
</dbReference>
<accession>A0A2U3MZS9</accession>
<dbReference type="Gene3D" id="2.30.40.10">
    <property type="entry name" value="Urease, subunit C, domain 1"/>
    <property type="match status" value="1"/>
</dbReference>
<dbReference type="CDD" id="cd01300">
    <property type="entry name" value="YtcJ_like"/>
    <property type="match status" value="1"/>
</dbReference>
<sequence>MTDVQLILKNGKITTLDSKNPEVEAIAVADGKVVATGDENSIMKLAKASTKIIDLNGRRVIPGLNDSHLHIIRGGLNYNMELRWEGVPSVAEALKLLKEQADNTPAPQWVRVVGGWTEFQFAEKRLPTLAEINKAAPDTPVFVLHLYASAMLNRAALDVLGFNKDTPDPPGGRIERDEKGEPTGLLLATPSAAILYSTLGKAPKLPVEDQVNSTRHFMRELNRLGLTSAIDAGGGGQNYPEDYDVIKELHEKDQLTVRIAYNLFAQKAGEELEDYKRWTEMTFPGDGDALFMMNGAGENLTWSAGDFEDFYQPRPDLPEKMESELEAIVEHLSEKKWPFRIHATYDESITRLLNVFERVNAKQPFEQRFIIDHAETVSEKNIERIGALGGGIAIQHRMAYQGEIFVQRYGAEAAKATPPVKKMLELGVPVGAGTDATRVASYNPWVCLGWLTTGKTVGGLPLYDEKDLLDRQTALKLWTKGSAWFSGEQSNKGALSIGEHADLVVLSDDYFKVDGDDIQWIESVLTVMNGKIVYAGAEFKHEDPPLPPASPDWSPVKRFGGQWRLSENRNAPSLQPLQKNSAMCGCSNSCNMHGHSHAWMLDVPVNEKDKKSFWGALGCSCFAF</sequence>
<dbReference type="GO" id="GO:0016810">
    <property type="term" value="F:hydrolase activity, acting on carbon-nitrogen (but not peptide) bonds"/>
    <property type="evidence" value="ECO:0007669"/>
    <property type="project" value="InterPro"/>
</dbReference>
<dbReference type="InterPro" id="IPR011059">
    <property type="entry name" value="Metal-dep_hydrolase_composite"/>
</dbReference>